<name>A0AAD9IKR5_PROWI</name>
<dbReference type="NCBIfam" id="TIGR00049">
    <property type="entry name" value="iron-sulfur cluster assembly accessory protein"/>
    <property type="match status" value="1"/>
</dbReference>
<evidence type="ECO:0000313" key="2">
    <source>
        <dbReference type="EMBL" id="KAK2078984.1"/>
    </source>
</evidence>
<comment type="caution">
    <text evidence="2">The sequence shown here is derived from an EMBL/GenBank/DDBJ whole genome shotgun (WGS) entry which is preliminary data.</text>
</comment>
<dbReference type="PANTHER" id="PTHR47265:SF1">
    <property type="entry name" value="IRON-SULFUR ASSEMBLY PROTEIN ISCA, CHLOROPLASTIC"/>
    <property type="match status" value="1"/>
</dbReference>
<organism evidence="2 3">
    <name type="scientific">Prototheca wickerhamii</name>
    <dbReference type="NCBI Taxonomy" id="3111"/>
    <lineage>
        <taxon>Eukaryota</taxon>
        <taxon>Viridiplantae</taxon>
        <taxon>Chlorophyta</taxon>
        <taxon>core chlorophytes</taxon>
        <taxon>Trebouxiophyceae</taxon>
        <taxon>Chlorellales</taxon>
        <taxon>Chlorellaceae</taxon>
        <taxon>Prototheca</taxon>
    </lineage>
</organism>
<sequence>MRERKGEGLLLRMGVKSGGTMEFEEEGNVGPKDTVMEYDDGFRLVCDAKSLVYLFGMSLDYSDELIGGGFKFRNPNAERSCGCGKSFKAGA</sequence>
<dbReference type="GO" id="GO:0009570">
    <property type="term" value="C:chloroplast stroma"/>
    <property type="evidence" value="ECO:0007669"/>
    <property type="project" value="TreeGrafter"/>
</dbReference>
<dbReference type="Pfam" id="PF01521">
    <property type="entry name" value="Fe-S_biosyn"/>
    <property type="match status" value="1"/>
</dbReference>
<dbReference type="EMBL" id="JASFZW010000003">
    <property type="protein sequence ID" value="KAK2078984.1"/>
    <property type="molecule type" value="Genomic_DNA"/>
</dbReference>
<dbReference type="GO" id="GO:0030674">
    <property type="term" value="F:protein-macromolecule adaptor activity"/>
    <property type="evidence" value="ECO:0007669"/>
    <property type="project" value="TreeGrafter"/>
</dbReference>
<proteinExistence type="predicted"/>
<dbReference type="InterPro" id="IPR031108">
    <property type="entry name" value="IscA_plant_cyanobact"/>
</dbReference>
<dbReference type="GO" id="GO:0051536">
    <property type="term" value="F:iron-sulfur cluster binding"/>
    <property type="evidence" value="ECO:0007669"/>
    <property type="project" value="InterPro"/>
</dbReference>
<dbReference type="PANTHER" id="PTHR47265">
    <property type="entry name" value="IRON-SULFUR ASSEMBLY PROTEIN ISCA, CHLOROPLASTIC"/>
    <property type="match status" value="1"/>
</dbReference>
<dbReference type="InterPro" id="IPR017870">
    <property type="entry name" value="FeS_cluster_insertion_CS"/>
</dbReference>
<dbReference type="Gene3D" id="2.60.300.12">
    <property type="entry name" value="HesB-like domain"/>
    <property type="match status" value="1"/>
</dbReference>
<dbReference type="InterPro" id="IPR000361">
    <property type="entry name" value="ATAP_core_dom"/>
</dbReference>
<evidence type="ECO:0000313" key="3">
    <source>
        <dbReference type="Proteomes" id="UP001255856"/>
    </source>
</evidence>
<dbReference type="AlphaFoldDB" id="A0AAD9IKR5"/>
<accession>A0AAD9IKR5</accession>
<dbReference type="SUPFAM" id="SSF89360">
    <property type="entry name" value="HesB-like domain"/>
    <property type="match status" value="1"/>
</dbReference>
<dbReference type="InterPro" id="IPR016092">
    <property type="entry name" value="ATAP"/>
</dbReference>
<keyword evidence="3" id="KW-1185">Reference proteome</keyword>
<gene>
    <name evidence="2" type="ORF">QBZ16_002674</name>
</gene>
<feature type="domain" description="Core" evidence="1">
    <location>
        <begin position="20"/>
        <end position="85"/>
    </location>
</feature>
<dbReference type="PROSITE" id="PS01152">
    <property type="entry name" value="HESB"/>
    <property type="match status" value="1"/>
</dbReference>
<protein>
    <recommendedName>
        <fullName evidence="1">Core domain-containing protein</fullName>
    </recommendedName>
</protein>
<dbReference type="InterPro" id="IPR035903">
    <property type="entry name" value="HesB-like_dom_sf"/>
</dbReference>
<evidence type="ECO:0000259" key="1">
    <source>
        <dbReference type="Pfam" id="PF01521"/>
    </source>
</evidence>
<dbReference type="Proteomes" id="UP001255856">
    <property type="component" value="Unassembled WGS sequence"/>
</dbReference>
<reference evidence="2" key="1">
    <citation type="submission" date="2021-01" db="EMBL/GenBank/DDBJ databases">
        <authorList>
            <person name="Eckstrom K.M.E."/>
        </authorList>
    </citation>
    <scope>NUCLEOTIDE SEQUENCE</scope>
    <source>
        <strain evidence="2">UVCC 0001</strain>
    </source>
</reference>
<dbReference type="GO" id="GO:0016226">
    <property type="term" value="P:iron-sulfur cluster assembly"/>
    <property type="evidence" value="ECO:0007669"/>
    <property type="project" value="InterPro"/>
</dbReference>